<accession>Q1ER92</accession>
<evidence type="ECO:0000313" key="1">
    <source>
        <dbReference type="EMBL" id="BAE95234.1"/>
    </source>
</evidence>
<dbReference type="EMBL" id="AB246700">
    <property type="protein sequence ID" value="BAE95234.1"/>
    <property type="molecule type" value="Genomic_DNA"/>
</dbReference>
<reference evidence="1" key="1">
    <citation type="submission" date="2006-01" db="EMBL/GenBank/DDBJ databases">
        <title>uncultured crenarchaeote 31-F-01.</title>
        <authorList>
            <person name="Nunoura T."/>
            <person name="Takami H."/>
            <person name="Oida H."/>
            <person name="Nishi S."/>
            <person name="Shimamura S."/>
            <person name="Takai K."/>
            <person name="Ishino Y."/>
            <person name="Horikoshi K."/>
        </authorList>
    </citation>
    <scope>NUCLEOTIDE SEQUENCE</scope>
</reference>
<name>Q1ER92_9ARCH</name>
<proteinExistence type="predicted"/>
<gene>
    <name evidence="1" type="primary">HGP-34</name>
</gene>
<organism evidence="1">
    <name type="scientific">uncultured Candidatus Nitrosocaldus sp</name>
    <dbReference type="NCBI Taxonomy" id="766501"/>
    <lineage>
        <taxon>Archaea</taxon>
        <taxon>Nitrososphaerota</taxon>
        <taxon>Nitrososphaeria</taxon>
        <taxon>Candidatus Nitrosocaldales</taxon>
        <taxon>Candidatus Nitrosocaldaceae</taxon>
        <taxon>Candidatus Nitrosocaldus</taxon>
        <taxon>environmental samples</taxon>
    </lineage>
</organism>
<protein>
    <submittedName>
        <fullName evidence="1">Hypothetical conserved protein</fullName>
    </submittedName>
</protein>
<sequence length="158" mass="18195">MLIIRLVRSTCMARVLYWHLTPQEVLAKPYPVGKLLHWEIRCMISKESYSSIYWFKAGVPYDKEPILGLAFYAIGISKGLEDEMIEFIHGKVGGRLMRRGERIFFADARIGIDNEYVAGLALSMEDRFNARCEIWLEFDLLNDDEVKSLYTAKAVPIA</sequence>
<dbReference type="AlphaFoldDB" id="Q1ER92"/>